<dbReference type="AlphaFoldDB" id="A0A7M2WVL6"/>
<gene>
    <name evidence="8" type="ORF">IPV69_24200</name>
</gene>
<dbReference type="Proteomes" id="UP000593765">
    <property type="component" value="Chromosome"/>
</dbReference>
<feature type="transmembrane region" description="Helical" evidence="6">
    <location>
        <begin position="129"/>
        <end position="148"/>
    </location>
</feature>
<evidence type="ECO:0000256" key="4">
    <source>
        <dbReference type="ARBA" id="ARBA00022989"/>
    </source>
</evidence>
<dbReference type="PANTHER" id="PTHR35007">
    <property type="entry name" value="INTEGRAL MEMBRANE PROTEIN-RELATED"/>
    <property type="match status" value="1"/>
</dbReference>
<keyword evidence="3 6" id="KW-0812">Transmembrane</keyword>
<sequence length="309" mass="33045">MDELTLLILCGAGSIGLIGFFVMKMAMGGGGENKLRNRLAKGPTDAETLASKKTSFKSDLKGAFTRLGQAAAEPFMPKSREKISGLRQSLNKAGLYNPSTLRTMMGAKLIFLIVGVVGGYVIGVTTDKLMMMLSLGGIIGYMAPQLWLRLRITANQKALTFGLPDALDLMVVCVEAGLTVDAAMQRVGQELGLAHPAIAREFGIAHMETRVGLTRGDSLKNIGTRTGNSGLQSLAAMLVQADRFGTSIAQALRVHAETLRLNRQHAAEELAAKASVKISFPLVLFIFPSTFIVLCGPVIIELMSSSLYK</sequence>
<evidence type="ECO:0000259" key="7">
    <source>
        <dbReference type="Pfam" id="PF00482"/>
    </source>
</evidence>
<keyword evidence="2" id="KW-1003">Cell membrane</keyword>
<evidence type="ECO:0000256" key="6">
    <source>
        <dbReference type="SAM" id="Phobius"/>
    </source>
</evidence>
<dbReference type="GO" id="GO:0005886">
    <property type="term" value="C:plasma membrane"/>
    <property type="evidence" value="ECO:0007669"/>
    <property type="project" value="UniProtKB-SubCell"/>
</dbReference>
<protein>
    <submittedName>
        <fullName evidence="8">Type II secretion system F family protein</fullName>
    </submittedName>
</protein>
<dbReference type="KEGG" id="hbs:IPV69_24200"/>
<feature type="transmembrane region" description="Helical" evidence="6">
    <location>
        <begin position="280"/>
        <end position="300"/>
    </location>
</feature>
<reference evidence="8 9" key="1">
    <citation type="submission" date="2020-10" db="EMBL/GenBank/DDBJ databases">
        <title>Wide distribution of Phycisphaera-like planctomycetes from WD2101 soil group in peatlands and genome analysis of the first cultivated representative.</title>
        <authorList>
            <person name="Dedysh S.N."/>
            <person name="Beletsky A.V."/>
            <person name="Ivanova A."/>
            <person name="Kulichevskaya I.S."/>
            <person name="Suzina N.E."/>
            <person name="Philippov D.A."/>
            <person name="Rakitin A.L."/>
            <person name="Mardanov A.V."/>
            <person name="Ravin N.V."/>
        </authorList>
    </citation>
    <scope>NUCLEOTIDE SEQUENCE [LARGE SCALE GENOMIC DNA]</scope>
    <source>
        <strain evidence="8 9">M1803</strain>
    </source>
</reference>
<dbReference type="InterPro" id="IPR018076">
    <property type="entry name" value="T2SS_GspF_dom"/>
</dbReference>
<evidence type="ECO:0000256" key="1">
    <source>
        <dbReference type="ARBA" id="ARBA00004651"/>
    </source>
</evidence>
<evidence type="ECO:0000313" key="8">
    <source>
        <dbReference type="EMBL" id="QOV89272.1"/>
    </source>
</evidence>
<feature type="domain" description="Type II secretion system protein GspF" evidence="7">
    <location>
        <begin position="167"/>
        <end position="294"/>
    </location>
</feature>
<proteinExistence type="predicted"/>
<organism evidence="8 9">
    <name type="scientific">Humisphaera borealis</name>
    <dbReference type="NCBI Taxonomy" id="2807512"/>
    <lineage>
        <taxon>Bacteria</taxon>
        <taxon>Pseudomonadati</taxon>
        <taxon>Planctomycetota</taxon>
        <taxon>Phycisphaerae</taxon>
        <taxon>Tepidisphaerales</taxon>
        <taxon>Tepidisphaeraceae</taxon>
        <taxon>Humisphaera</taxon>
    </lineage>
</organism>
<name>A0A7M2WVL6_9BACT</name>
<accession>A0A7M2WVL6</accession>
<feature type="transmembrane region" description="Helical" evidence="6">
    <location>
        <begin position="105"/>
        <end position="123"/>
    </location>
</feature>
<dbReference type="PANTHER" id="PTHR35007:SF2">
    <property type="entry name" value="PILUS ASSEMBLE PROTEIN"/>
    <property type="match status" value="1"/>
</dbReference>
<dbReference type="EMBL" id="CP063458">
    <property type="protein sequence ID" value="QOV89272.1"/>
    <property type="molecule type" value="Genomic_DNA"/>
</dbReference>
<evidence type="ECO:0000256" key="5">
    <source>
        <dbReference type="ARBA" id="ARBA00023136"/>
    </source>
</evidence>
<keyword evidence="5 6" id="KW-0472">Membrane</keyword>
<feature type="transmembrane region" description="Helical" evidence="6">
    <location>
        <begin position="6"/>
        <end position="26"/>
    </location>
</feature>
<dbReference type="Pfam" id="PF00482">
    <property type="entry name" value="T2SSF"/>
    <property type="match status" value="1"/>
</dbReference>
<dbReference type="RefSeq" id="WP_206292304.1">
    <property type="nucleotide sequence ID" value="NZ_CP063458.1"/>
</dbReference>
<comment type="subcellular location">
    <subcellularLocation>
        <location evidence="1">Cell membrane</location>
        <topology evidence="1">Multi-pass membrane protein</topology>
    </subcellularLocation>
</comment>
<evidence type="ECO:0000256" key="2">
    <source>
        <dbReference type="ARBA" id="ARBA00022475"/>
    </source>
</evidence>
<keyword evidence="9" id="KW-1185">Reference proteome</keyword>
<evidence type="ECO:0000313" key="9">
    <source>
        <dbReference type="Proteomes" id="UP000593765"/>
    </source>
</evidence>
<evidence type="ECO:0000256" key="3">
    <source>
        <dbReference type="ARBA" id="ARBA00022692"/>
    </source>
</evidence>
<keyword evidence="4 6" id="KW-1133">Transmembrane helix</keyword>